<evidence type="ECO:0000313" key="3">
    <source>
        <dbReference type="EMBL" id="TMR09393.1"/>
    </source>
</evidence>
<keyword evidence="2" id="KW-0812">Transmembrane</keyword>
<comment type="caution">
    <text evidence="3">The sequence shown here is derived from an EMBL/GenBank/DDBJ whole genome shotgun (WGS) entry which is preliminary data.</text>
</comment>
<name>A0A5S4F0M0_9ACTN</name>
<dbReference type="AlphaFoldDB" id="A0A5S4F0M0"/>
<proteinExistence type="predicted"/>
<feature type="compositionally biased region" description="Basic and acidic residues" evidence="1">
    <location>
        <begin position="113"/>
        <end position="124"/>
    </location>
</feature>
<reference evidence="3 4" key="1">
    <citation type="submission" date="2019-05" db="EMBL/GenBank/DDBJ databases">
        <title>Draft genome sequence of Nonomuraea turkmeniaca DSM 43926.</title>
        <authorList>
            <person name="Saricaoglu S."/>
            <person name="Isik K."/>
        </authorList>
    </citation>
    <scope>NUCLEOTIDE SEQUENCE [LARGE SCALE GENOMIC DNA]</scope>
    <source>
        <strain evidence="3 4">DSM 43926</strain>
    </source>
</reference>
<keyword evidence="4" id="KW-1185">Reference proteome</keyword>
<evidence type="ECO:0000256" key="1">
    <source>
        <dbReference type="SAM" id="MobiDB-lite"/>
    </source>
</evidence>
<evidence type="ECO:0000256" key="2">
    <source>
        <dbReference type="SAM" id="Phobius"/>
    </source>
</evidence>
<dbReference type="EMBL" id="VCKY01000236">
    <property type="protein sequence ID" value="TMR09393.1"/>
    <property type="molecule type" value="Genomic_DNA"/>
</dbReference>
<accession>A0A5S4F0M0</accession>
<organism evidence="3 4">
    <name type="scientific">Nonomuraea turkmeniaca</name>
    <dbReference type="NCBI Taxonomy" id="103838"/>
    <lineage>
        <taxon>Bacteria</taxon>
        <taxon>Bacillati</taxon>
        <taxon>Actinomycetota</taxon>
        <taxon>Actinomycetes</taxon>
        <taxon>Streptosporangiales</taxon>
        <taxon>Streptosporangiaceae</taxon>
        <taxon>Nonomuraea</taxon>
    </lineage>
</organism>
<feature type="transmembrane region" description="Helical" evidence="2">
    <location>
        <begin position="162"/>
        <end position="184"/>
    </location>
</feature>
<feature type="transmembrane region" description="Helical" evidence="2">
    <location>
        <begin position="190"/>
        <end position="211"/>
    </location>
</feature>
<sequence>MSTSPLRSLAIRMVRRPAVWRKSTFVPAVVFTGAHREAQVRIFTGAVAAEVPYADVSSDRDGPPATFRRLVDRVAGEKGDLGARVQGSLLPAPRFPLTQIILLALRIHEEHAQSGKEQPGKDAGSDQGNGSQRSQDDVYQEGLREWRRRRAALRSLGGRFEFFVRFLGGPSIAAAIVTVLLTAWLDTAGAINAVILVGSVLCALLAAQLMARIWSSGTYRHGWFYDEPYVKRNRREALASYLRRVAEQEDAVIERLLMFAFLEDLRLAYSRQRPWPGWGRSGYAVLRLGDVGRDDERLRFLKVMHKVLADTGRKVPLLVIVEAETWPADLCGDDHPSAARVNPAKTDLVQAYAEWQTCAIRVSPCPYLVVDTNVVYENPADVPPVKQRAIRRLRPVGYWLVVAATILAPLSLGGWLVLRPCEAGLSSLNGECVGLSTATKNFDPMLAPILKLIAEENDAIAVDAKPFRVIYFGPLTRRPGTTDPGNSLVGTAAELTGIYARQRDYNRQKSDWKMYVEFANPGQDFLKAGVAAQAIVERATWDRSVAAVVGLGWSRTEVQKALGTLRGVQLPALTTSATADRLPVIDGEASPYFYRMASPNSQQARVAAHWLGEGLPLAKGKLRKNPRVGILWQRDPLEIYSQDLADEFAKRYPPEFSLKYEFSHGNALKKAVKTACENGAEVLYYTGRGDLYPALKEGWGSYCAERNVIVLSGDDVTSTVATEVTRDKEGHNVDLRFISLSDPRTDASAQATTNYGRVVQLAMKEVEAERKKSVGGGDPAPVPLPPDHAMLAHDAALAVTSAFDGIQSYGDGTDVRAGVQDNLRGLSVEGATGTITFLATRAPHDAQNRDLWLMSVAPGKELKLEGICRPKGSAVNCSATRSERTETTR</sequence>
<keyword evidence="2" id="KW-1133">Transmembrane helix</keyword>
<gene>
    <name evidence="3" type="ORF">ETD86_43795</name>
</gene>
<dbReference type="Gene3D" id="3.40.50.2300">
    <property type="match status" value="2"/>
</dbReference>
<dbReference type="InterPro" id="IPR028082">
    <property type="entry name" value="Peripla_BP_I"/>
</dbReference>
<evidence type="ECO:0000313" key="4">
    <source>
        <dbReference type="Proteomes" id="UP000309128"/>
    </source>
</evidence>
<dbReference type="Proteomes" id="UP000309128">
    <property type="component" value="Unassembled WGS sequence"/>
</dbReference>
<keyword evidence="2" id="KW-0472">Membrane</keyword>
<protein>
    <submittedName>
        <fullName evidence="3">ABC transporter substrate-binding protein</fullName>
    </submittedName>
</protein>
<feature type="transmembrane region" description="Helical" evidence="2">
    <location>
        <begin position="396"/>
        <end position="418"/>
    </location>
</feature>
<dbReference type="SUPFAM" id="SSF53822">
    <property type="entry name" value="Periplasmic binding protein-like I"/>
    <property type="match status" value="1"/>
</dbReference>
<feature type="region of interest" description="Disordered" evidence="1">
    <location>
        <begin position="113"/>
        <end position="138"/>
    </location>
</feature>